<evidence type="ECO:0000256" key="14">
    <source>
        <dbReference type="ARBA" id="ARBA00023136"/>
    </source>
</evidence>
<feature type="region of interest" description="Disordered" evidence="20">
    <location>
        <begin position="290"/>
        <end position="310"/>
    </location>
</feature>
<dbReference type="FunFam" id="4.10.1060.10:FF:000003">
    <property type="entry name" value="E3 SUMO-protein ligase RanBP2"/>
    <property type="match status" value="2"/>
</dbReference>
<keyword evidence="5" id="KW-0479">Metal-binding</keyword>
<feature type="compositionally biased region" description="Low complexity" evidence="20">
    <location>
        <begin position="55"/>
        <end position="67"/>
    </location>
</feature>
<dbReference type="GO" id="GO:0006405">
    <property type="term" value="P:RNA export from nucleus"/>
    <property type="evidence" value="ECO:0000318"/>
    <property type="project" value="GO_Central"/>
</dbReference>
<evidence type="ECO:0000256" key="10">
    <source>
        <dbReference type="ARBA" id="ARBA00022927"/>
    </source>
</evidence>
<feature type="domain" description="RanBP2-type" evidence="21">
    <location>
        <begin position="1045"/>
        <end position="1074"/>
    </location>
</feature>
<feature type="region of interest" description="Disordered" evidence="20">
    <location>
        <begin position="790"/>
        <end position="812"/>
    </location>
</feature>
<dbReference type="Gene3D" id="4.10.1060.10">
    <property type="entry name" value="Zinc finger, RanBP2-type"/>
    <property type="match status" value="5"/>
</dbReference>
<dbReference type="GO" id="GO:0031965">
    <property type="term" value="C:nuclear membrane"/>
    <property type="evidence" value="ECO:0007669"/>
    <property type="project" value="UniProtKB-SubCell"/>
</dbReference>
<feature type="region of interest" description="Disordered" evidence="20">
    <location>
        <begin position="566"/>
        <end position="681"/>
    </location>
</feature>
<evidence type="ECO:0000256" key="2">
    <source>
        <dbReference type="ARBA" id="ARBA00004126"/>
    </source>
</evidence>
<dbReference type="GO" id="GO:0008270">
    <property type="term" value="F:zinc ion binding"/>
    <property type="evidence" value="ECO:0007669"/>
    <property type="project" value="UniProtKB-KW"/>
</dbReference>
<dbReference type="Pfam" id="PF00641">
    <property type="entry name" value="Zn_ribbon_RanBP"/>
    <property type="match status" value="4"/>
</dbReference>
<dbReference type="GO" id="GO:0006606">
    <property type="term" value="P:protein import into nucleus"/>
    <property type="evidence" value="ECO:0000318"/>
    <property type="project" value="GO_Central"/>
</dbReference>
<dbReference type="PANTHER" id="PTHR23193:SF46">
    <property type="entry name" value="NUCLEAR PORE COMPLEX PROTEIN NUP214"/>
    <property type="match status" value="1"/>
</dbReference>
<keyword evidence="6" id="KW-0677">Repeat</keyword>
<feature type="compositionally biased region" description="Basic residues" evidence="20">
    <location>
        <begin position="1393"/>
        <end position="1408"/>
    </location>
</feature>
<keyword evidence="10" id="KW-0653">Protein transport</keyword>
<keyword evidence="7" id="KW-0863">Zinc-finger</keyword>
<evidence type="ECO:0000256" key="12">
    <source>
        <dbReference type="ARBA" id="ARBA00023125"/>
    </source>
</evidence>
<feature type="region of interest" description="Disordered" evidence="20">
    <location>
        <begin position="828"/>
        <end position="863"/>
    </location>
</feature>
<evidence type="ECO:0000256" key="11">
    <source>
        <dbReference type="ARBA" id="ARBA00023010"/>
    </source>
</evidence>
<dbReference type="InterPro" id="IPR001876">
    <property type="entry name" value="Znf_RanBP2"/>
</dbReference>
<name>A0A1S4G8D3_ANOGA</name>
<feature type="domain" description="RanBP2-type" evidence="21">
    <location>
        <begin position="759"/>
        <end position="788"/>
    </location>
</feature>
<dbReference type="SUPFAM" id="SSF90209">
    <property type="entry name" value="Ran binding protein zinc finger-like"/>
    <property type="match status" value="4"/>
</dbReference>
<accession>A0A1S4G8D3</accession>
<feature type="region of interest" description="Disordered" evidence="20">
    <location>
        <begin position="1"/>
        <end position="72"/>
    </location>
</feature>
<feature type="domain" description="RanBP2-type" evidence="21">
    <location>
        <begin position="898"/>
        <end position="927"/>
    </location>
</feature>
<evidence type="ECO:0000256" key="18">
    <source>
        <dbReference type="ARBA" id="ARBA00078197"/>
    </source>
</evidence>
<feature type="compositionally biased region" description="Acidic residues" evidence="20">
    <location>
        <begin position="160"/>
        <end position="172"/>
    </location>
</feature>
<evidence type="ECO:0000256" key="13">
    <source>
        <dbReference type="ARBA" id="ARBA00023132"/>
    </source>
</evidence>
<feature type="region of interest" description="Disordered" evidence="20">
    <location>
        <begin position="92"/>
        <end position="182"/>
    </location>
</feature>
<feature type="compositionally biased region" description="Basic and acidic residues" evidence="20">
    <location>
        <begin position="642"/>
        <end position="672"/>
    </location>
</feature>
<evidence type="ECO:0000256" key="16">
    <source>
        <dbReference type="ARBA" id="ARBA00060842"/>
    </source>
</evidence>
<reference evidence="22" key="3">
    <citation type="submission" date="2021-01" db="UniProtKB">
        <authorList>
            <consortium name="EnsemblMetazoa"/>
        </authorList>
    </citation>
    <scope>IDENTIFICATION</scope>
    <source>
        <strain evidence="22">PEST</strain>
    </source>
</reference>
<organism evidence="22 23">
    <name type="scientific">Anopheles gambiae</name>
    <name type="common">African malaria mosquito</name>
    <dbReference type="NCBI Taxonomy" id="7165"/>
    <lineage>
        <taxon>Eukaryota</taxon>
        <taxon>Metazoa</taxon>
        <taxon>Ecdysozoa</taxon>
        <taxon>Arthropoda</taxon>
        <taxon>Hexapoda</taxon>
        <taxon>Insecta</taxon>
        <taxon>Pterygota</taxon>
        <taxon>Neoptera</taxon>
        <taxon>Endopterygota</taxon>
        <taxon>Diptera</taxon>
        <taxon>Nematocera</taxon>
        <taxon>Culicoidea</taxon>
        <taxon>Culicidae</taxon>
        <taxon>Anophelinae</taxon>
        <taxon>Anopheles</taxon>
    </lineage>
</organism>
<dbReference type="InterPro" id="IPR026054">
    <property type="entry name" value="Nucleoporin"/>
</dbReference>
<evidence type="ECO:0000256" key="3">
    <source>
        <dbReference type="ARBA" id="ARBA00004567"/>
    </source>
</evidence>
<evidence type="ECO:0000256" key="6">
    <source>
        <dbReference type="ARBA" id="ARBA00022737"/>
    </source>
</evidence>
<dbReference type="SMART" id="SM00547">
    <property type="entry name" value="ZnF_RBZ"/>
    <property type="match status" value="5"/>
</dbReference>
<reference evidence="22 23" key="1">
    <citation type="journal article" date="2002" name="Science">
        <title>The genome sequence of the malaria mosquito Anopheles gambiae.</title>
        <authorList>
            <person name="Holt R.A."/>
            <person name="Subramanian G.M."/>
            <person name="Halpern A."/>
            <person name="Sutton G.G."/>
            <person name="Charlab R."/>
            <person name="Nusskern D.R."/>
            <person name="Wincker P."/>
            <person name="Clark A.G."/>
            <person name="Ribeiro J.M."/>
            <person name="Wides R."/>
            <person name="Salzberg S.L."/>
            <person name="Loftus B."/>
            <person name="Yandell M."/>
            <person name="Majoros W.H."/>
            <person name="Rusch D.B."/>
            <person name="Lai Z."/>
            <person name="Kraft C.L."/>
            <person name="Abril J.F."/>
            <person name="Anthouard V."/>
            <person name="Arensburger P."/>
            <person name="Atkinson P.W."/>
            <person name="Baden H."/>
            <person name="de Berardinis V."/>
            <person name="Baldwin D."/>
            <person name="Benes V."/>
            <person name="Biedler J."/>
            <person name="Blass C."/>
            <person name="Bolanos R."/>
            <person name="Boscus D."/>
            <person name="Barnstead M."/>
            <person name="Cai S."/>
            <person name="Center A."/>
            <person name="Chaturverdi K."/>
            <person name="Christophides G.K."/>
            <person name="Chrystal M.A."/>
            <person name="Clamp M."/>
            <person name="Cravchik A."/>
            <person name="Curwen V."/>
            <person name="Dana A."/>
            <person name="Delcher A."/>
            <person name="Dew I."/>
            <person name="Evans C.A."/>
            <person name="Flanigan M."/>
            <person name="Grundschober-Freimoser A."/>
            <person name="Friedli L."/>
            <person name="Gu Z."/>
            <person name="Guan P."/>
            <person name="Guigo R."/>
            <person name="Hillenmeyer M.E."/>
            <person name="Hladun S.L."/>
            <person name="Hogan J.R."/>
            <person name="Hong Y.S."/>
            <person name="Hoover J."/>
            <person name="Jaillon O."/>
            <person name="Ke Z."/>
            <person name="Kodira C."/>
            <person name="Kokoza E."/>
            <person name="Koutsos A."/>
            <person name="Letunic I."/>
            <person name="Levitsky A."/>
            <person name="Liang Y."/>
            <person name="Lin J.J."/>
            <person name="Lobo N.F."/>
            <person name="Lopez J.R."/>
            <person name="Malek J.A."/>
            <person name="McIntosh T.C."/>
            <person name="Meister S."/>
            <person name="Miller J."/>
            <person name="Mobarry C."/>
            <person name="Mongin E."/>
            <person name="Murphy S.D."/>
            <person name="O'Brochta D.A."/>
            <person name="Pfannkoch C."/>
            <person name="Qi R."/>
            <person name="Regier M.A."/>
            <person name="Remington K."/>
            <person name="Shao H."/>
            <person name="Sharakhova M.V."/>
            <person name="Sitter C.D."/>
            <person name="Shetty J."/>
            <person name="Smith T.J."/>
            <person name="Strong R."/>
            <person name="Sun J."/>
            <person name="Thomasova D."/>
            <person name="Ton L.Q."/>
            <person name="Topalis P."/>
            <person name="Tu Z."/>
            <person name="Unger M.F."/>
            <person name="Walenz B."/>
            <person name="Wang A."/>
            <person name="Wang J."/>
            <person name="Wang M."/>
            <person name="Wang X."/>
            <person name="Woodford K.J."/>
            <person name="Wortman J.R."/>
            <person name="Wu M."/>
            <person name="Yao A."/>
            <person name="Zdobnov E.M."/>
            <person name="Zhang H."/>
            <person name="Zhao Q."/>
            <person name="Zhao S."/>
            <person name="Zhu S.C."/>
            <person name="Zhimulev I."/>
            <person name="Coluzzi M."/>
            <person name="della Torre A."/>
            <person name="Roth C.W."/>
            <person name="Louis C."/>
            <person name="Kalush F."/>
            <person name="Mural R.J."/>
            <person name="Myers E.W."/>
            <person name="Adams M.D."/>
            <person name="Smith H.O."/>
            <person name="Broder S."/>
            <person name="Gardner M.J."/>
            <person name="Fraser C.M."/>
            <person name="Birney E."/>
            <person name="Bork P."/>
            <person name="Brey P.T."/>
            <person name="Venter J.C."/>
            <person name="Weissenbach J."/>
            <person name="Kafatos F.C."/>
            <person name="Collins F.H."/>
            <person name="Hoffman S.L."/>
        </authorList>
    </citation>
    <scope>NUCLEOTIDE SEQUENCE [LARGE SCALE GENOMIC DNA]</scope>
    <source>
        <strain evidence="22 23">PEST</strain>
    </source>
</reference>
<comment type="similarity">
    <text evidence="16">Belongs to the NUP153 family.</text>
</comment>
<evidence type="ECO:0000259" key="21">
    <source>
        <dbReference type="PROSITE" id="PS50199"/>
    </source>
</evidence>
<evidence type="ECO:0000256" key="19">
    <source>
        <dbReference type="ARBA" id="ARBA00079437"/>
    </source>
</evidence>
<dbReference type="GO" id="GO:0005643">
    <property type="term" value="C:nuclear pore"/>
    <property type="evidence" value="ECO:0000318"/>
    <property type="project" value="GO_Central"/>
</dbReference>
<keyword evidence="15" id="KW-0539">Nucleus</keyword>
<feature type="compositionally biased region" description="Low complexity" evidence="20">
    <location>
        <begin position="362"/>
        <end position="378"/>
    </location>
</feature>
<proteinExistence type="inferred from homology"/>
<dbReference type="Proteomes" id="UP000007062">
    <property type="component" value="Chromosome X"/>
</dbReference>
<feature type="domain" description="RanBP2-type" evidence="21">
    <location>
        <begin position="986"/>
        <end position="1015"/>
    </location>
</feature>
<feature type="domain" description="RanBP2-type" evidence="21">
    <location>
        <begin position="1129"/>
        <end position="1158"/>
    </location>
</feature>
<evidence type="ECO:0000256" key="17">
    <source>
        <dbReference type="ARBA" id="ARBA00068609"/>
    </source>
</evidence>
<keyword evidence="11" id="KW-0811">Translocation</keyword>
<dbReference type="InParanoid" id="A0A1S4G8D3"/>
<dbReference type="EnsemblMetazoa" id="AGAP000025-RA">
    <property type="protein sequence ID" value="AGAP000025-PA"/>
    <property type="gene ID" value="AGAP000025"/>
</dbReference>
<feature type="region of interest" description="Disordered" evidence="20">
    <location>
        <begin position="1373"/>
        <end position="1408"/>
    </location>
</feature>
<evidence type="ECO:0000256" key="8">
    <source>
        <dbReference type="ARBA" id="ARBA00022816"/>
    </source>
</evidence>
<evidence type="ECO:0000256" key="15">
    <source>
        <dbReference type="ARBA" id="ARBA00023242"/>
    </source>
</evidence>
<keyword evidence="4" id="KW-0813">Transport</keyword>
<keyword evidence="12" id="KW-0238">DNA-binding</keyword>
<feature type="region of interest" description="Disordered" evidence="20">
    <location>
        <begin position="929"/>
        <end position="951"/>
    </location>
</feature>
<comment type="subcellular location">
    <subcellularLocation>
        <location evidence="2">Nucleus membrane</location>
    </subcellularLocation>
    <subcellularLocation>
        <location evidence="3">Nucleus</location>
        <location evidence="3">Nuclear pore complex</location>
    </subcellularLocation>
</comment>
<feature type="region of interest" description="Disordered" evidence="20">
    <location>
        <begin position="1075"/>
        <end position="1097"/>
    </location>
</feature>
<keyword evidence="14" id="KW-0472">Membrane</keyword>
<keyword evidence="13" id="KW-0906">Nuclear pore complex</keyword>
<reference evidence="22 23" key="2">
    <citation type="journal article" date="2004" name="Trends Parasitol.">
        <title>The Anopheles gambiae genome: an update.</title>
        <authorList>
            <person name="Mongin E."/>
            <person name="Louis C."/>
            <person name="Holt R.A."/>
            <person name="Birney E."/>
            <person name="Collins F.H."/>
        </authorList>
    </citation>
    <scope>NUCLEOTIDE SEQUENCE [LARGE SCALE GENOMIC DNA]</scope>
    <source>
        <strain evidence="22 23">PEST</strain>
    </source>
</reference>
<dbReference type="InterPro" id="IPR036443">
    <property type="entry name" value="Znf_RanBP2_sf"/>
</dbReference>
<feature type="compositionally biased region" description="Acidic residues" evidence="20">
    <location>
        <begin position="19"/>
        <end position="29"/>
    </location>
</feature>
<feature type="region of interest" description="Disordered" evidence="20">
    <location>
        <begin position="240"/>
        <end position="270"/>
    </location>
</feature>
<evidence type="ECO:0000256" key="5">
    <source>
        <dbReference type="ARBA" id="ARBA00022723"/>
    </source>
</evidence>
<dbReference type="VEuPathDB" id="VectorBase:AGAMI1_008764"/>
<keyword evidence="23" id="KW-1185">Reference proteome</keyword>
<feature type="region of interest" description="Disordered" evidence="20">
    <location>
        <begin position="359"/>
        <end position="378"/>
    </location>
</feature>
<dbReference type="PROSITE" id="PS50199">
    <property type="entry name" value="ZF_RANBP2_2"/>
    <property type="match status" value="5"/>
</dbReference>
<evidence type="ECO:0000256" key="4">
    <source>
        <dbReference type="ARBA" id="ARBA00022448"/>
    </source>
</evidence>
<dbReference type="FunFam" id="4.10.1060.10:FF:000001">
    <property type="entry name" value="Nuclear pore complex protein Nup153"/>
    <property type="match status" value="2"/>
</dbReference>
<evidence type="ECO:0000256" key="1">
    <source>
        <dbReference type="ARBA" id="ARBA00001947"/>
    </source>
</evidence>
<dbReference type="PANTHER" id="PTHR23193">
    <property type="entry name" value="NUCLEAR PORE COMPLEX PROTEIN NUP"/>
    <property type="match status" value="1"/>
</dbReference>
<sequence length="1408" mass="154385">MSYMGKVSSPRRTEQRSQEDDDCEEEDEVTPTGRSGRPVLAATMEEADSDRSNSRNHTNTINSSTTSEQDQSLVGKIASNFLSNLSKLVRNAKEKIVSPKQGRNKRSLEVDLSGRQVREQLAAEPRKRPRSSIVDKEEEEEEEGEDEEDQDRTERAVMEQEQEEYADENDEEQVPKAHRNARTYEMVTKRRRLHEVELSVAAAPLPRSTIGMRASRAPIRSSKHTQTDRFDRFVAQTGRMERATSTVGQYRNARNDGRPTGRTSLFGRPASVASSDSVFRPYSIHSTLPTATVTSGAEPEDGAAGEPARPFAASKFGQGLADASGRMTSFLGNAHYRQRMESLQRGAVAKAFFSSHDEPAKSLYSSGSESSVSSRRPSFNRTLFGSVSSLSSGRIPPEYGGSPFYDGLTRYGGASAARTLATNVMVQRSAQPSNSTLVVRQDAATGTGRRREAGAEPPKAPEISSTSQRMRHILDTFSTNKKNGQPVPEQFLSNSSLGRELDELIDRSKQTNRIAYPYPDVHSPRILEMLQIMREQKSASILNEPVEYVPRPPAVPLMEYDVPLLPADRPASPSERRNLASETRPSLEASKAPEEPKQQLAHPLPNPEHLRGLPRFRWNPLSSQPVTAEVKRKAVNGNETTPTHDEQEQLVGAEDKRETEQQEQHEEAGEEHGESEEEAWDDTDLMEQEYEVKELCRSSTPIEGVQQFTFASPVALGEPMELEFNPSPTITFTFASPARCLDQDLEPKARTFQELMAESAGKWVCDMCMIRNEPEQQKCMACESAKPGKKPEQQLQLPAKNATHDSEPQTPSDLKLWLAMKKPVQQQQQPCACESAKPGKKPEQQLQLPAKNATHDSEPQTPSDLKLWLAMKKPVQQQQQPSSSAQPVRSFQELMAESAGKWVCDMCMIRNEPEQQKCMACESAKPGKKPEQQLQLPAKNATHDSEPQTPSDLKLWLAMKKPVQQQQQPSSSAQPVRSFQELMAESAGKWVCDMCMIRNEPEQQKCMACESAKPAKKPVQQQQQQQPLTSTTQPVRSFQELMAESAGKWVCDMCMIRNEPEQQKCMACESAKPAKKPEEQQQQPPAKNSSQDSEPHTSIEWKKMLAADSPFSKVPELKDGFQSIVEKMKASTWVCDTCTAQNPIEHGRCLCCEQDRPGGGGAGSAPGKASEAAVPVPKFTFGMPSFTPNTAANSTTIDTQSKEVKAAGITSTPSRTGGFLFGAFNGVDRGTSNSVAPAPAPAPATAPVPAGLFSFGAPANSSHPCPPAAAVVPEASSSKPSFSFTNTSTTVTSAAQPFVFGASPKVPSAISFQPLANSGSSMAQQQQFATATSVTGDSNAAPTSLFGLPSSTPVNFNFTTTSNWAESNPVFQFGGKSQPNPSAQISAGQSHQIARRKMIRASRRLQPR</sequence>
<evidence type="ECO:0000313" key="23">
    <source>
        <dbReference type="Proteomes" id="UP000007062"/>
    </source>
</evidence>
<keyword evidence="9" id="KW-0862">Zinc</keyword>
<feature type="region of interest" description="Disordered" evidence="20">
    <location>
        <begin position="430"/>
        <end position="466"/>
    </location>
</feature>
<keyword evidence="8" id="KW-0509">mRNA transport</keyword>
<dbReference type="GO" id="GO:0051028">
    <property type="term" value="P:mRNA transport"/>
    <property type="evidence" value="ECO:0007669"/>
    <property type="project" value="UniProtKB-KW"/>
</dbReference>
<evidence type="ECO:0000256" key="9">
    <source>
        <dbReference type="ARBA" id="ARBA00022833"/>
    </source>
</evidence>
<dbReference type="PROSITE" id="PS01358">
    <property type="entry name" value="ZF_RANBP2_1"/>
    <property type="match status" value="5"/>
</dbReference>
<protein>
    <recommendedName>
        <fullName evidence="17">Nuclear pore complex protein Nup153</fullName>
    </recommendedName>
    <alternativeName>
        <fullName evidence="19">153 kDa nucleoporin</fullName>
    </alternativeName>
    <alternativeName>
        <fullName evidence="18">Nucleoporin Nup153</fullName>
    </alternativeName>
</protein>
<comment type="cofactor">
    <cofactor evidence="1">
        <name>Zn(2+)</name>
        <dbReference type="ChEBI" id="CHEBI:29105"/>
    </cofactor>
</comment>
<feature type="compositionally biased region" description="Polar residues" evidence="20">
    <location>
        <begin position="1373"/>
        <end position="1392"/>
    </location>
</feature>
<dbReference type="GO" id="GO:0008139">
    <property type="term" value="F:nuclear localization sequence binding"/>
    <property type="evidence" value="ECO:0000318"/>
    <property type="project" value="GO_Central"/>
</dbReference>
<feature type="compositionally biased region" description="Acidic residues" evidence="20">
    <location>
        <begin position="136"/>
        <end position="151"/>
    </location>
</feature>
<dbReference type="VEuPathDB" id="VectorBase:AGAP000025"/>
<evidence type="ECO:0000256" key="20">
    <source>
        <dbReference type="SAM" id="MobiDB-lite"/>
    </source>
</evidence>
<evidence type="ECO:0000313" key="22">
    <source>
        <dbReference type="EnsemblMetazoa" id="AGAP000025-PA"/>
    </source>
</evidence>
<dbReference type="GO" id="GO:0017056">
    <property type="term" value="F:structural constituent of nuclear pore"/>
    <property type="evidence" value="ECO:0000318"/>
    <property type="project" value="GO_Central"/>
</dbReference>
<evidence type="ECO:0000256" key="7">
    <source>
        <dbReference type="ARBA" id="ARBA00022771"/>
    </source>
</evidence>
<dbReference type="GO" id="GO:0003677">
    <property type="term" value="F:DNA binding"/>
    <property type="evidence" value="ECO:0007669"/>
    <property type="project" value="UniProtKB-KW"/>
</dbReference>
<dbReference type="EMBL" id="AAAB01008846">
    <property type="status" value="NOT_ANNOTATED_CDS"/>
    <property type="molecule type" value="Genomic_DNA"/>
</dbReference>